<protein>
    <submittedName>
        <fullName evidence="5">4'-phosphopantetheinyl transferase family protein</fullName>
    </submittedName>
</protein>
<keyword evidence="6" id="KW-1185">Reference proteome</keyword>
<name>A0ABW5M304_9BACT</name>
<feature type="domain" description="4'-phosphopantetheinyl transferase N-terminal" evidence="4">
    <location>
        <begin position="46"/>
        <end position="123"/>
    </location>
</feature>
<dbReference type="GO" id="GO:0016740">
    <property type="term" value="F:transferase activity"/>
    <property type="evidence" value="ECO:0007669"/>
    <property type="project" value="UniProtKB-KW"/>
</dbReference>
<sequence length="252" mass="28892">MSNAVVSCAAIQDVRWESWLASSFNEELAIFRFSLTNRPDNMPAWQTLLQSDEISRAYRYRRQEDYLRFIYSRSILRKLLGIYTSLEPDKIRFVVGSTNKPELQDNTDWFFNVSHSGDWVVLAIAKNCVGIDVERVDTGFCFDEVLLTSFTQEERYQVESSLDPRLLFYRFWTRKESLIKATGKGIDDDFGQVPSADGIHHIASQLIGATGEWVVRSFDIAPDYVAAVSCLAELKTPKFYTLDSGLFNNFKS</sequence>
<dbReference type="EMBL" id="JBHULN010000005">
    <property type="protein sequence ID" value="MFD2570931.1"/>
    <property type="molecule type" value="Genomic_DNA"/>
</dbReference>
<evidence type="ECO:0000256" key="1">
    <source>
        <dbReference type="ARBA" id="ARBA00010990"/>
    </source>
</evidence>
<dbReference type="InterPro" id="IPR055066">
    <property type="entry name" value="AASDHPPT_N"/>
</dbReference>
<dbReference type="InterPro" id="IPR037143">
    <property type="entry name" value="4-PPantetheinyl_Trfase_dom_sf"/>
</dbReference>
<evidence type="ECO:0000313" key="5">
    <source>
        <dbReference type="EMBL" id="MFD2570931.1"/>
    </source>
</evidence>
<accession>A0ABW5M304</accession>
<dbReference type="Pfam" id="PF01648">
    <property type="entry name" value="ACPS"/>
    <property type="match status" value="1"/>
</dbReference>
<gene>
    <name evidence="5" type="ORF">ACFSUS_09825</name>
</gene>
<keyword evidence="2 5" id="KW-0808">Transferase</keyword>
<comment type="similarity">
    <text evidence="1">Belongs to the P-Pant transferase superfamily. Gsp/Sfp/HetI/AcpT family.</text>
</comment>
<evidence type="ECO:0000259" key="4">
    <source>
        <dbReference type="Pfam" id="PF22624"/>
    </source>
</evidence>
<feature type="domain" description="4'-phosphopantetheinyl transferase" evidence="3">
    <location>
        <begin position="129"/>
        <end position="227"/>
    </location>
</feature>
<evidence type="ECO:0000259" key="3">
    <source>
        <dbReference type="Pfam" id="PF01648"/>
    </source>
</evidence>
<dbReference type="PANTHER" id="PTHR12215:SF10">
    <property type="entry name" value="L-AMINOADIPATE-SEMIALDEHYDE DEHYDROGENASE-PHOSPHOPANTETHEINYL TRANSFERASE"/>
    <property type="match status" value="1"/>
</dbReference>
<evidence type="ECO:0000313" key="6">
    <source>
        <dbReference type="Proteomes" id="UP001597469"/>
    </source>
</evidence>
<dbReference type="InterPro" id="IPR008278">
    <property type="entry name" value="4-PPantetheinyl_Trfase_dom"/>
</dbReference>
<comment type="caution">
    <text evidence="5">The sequence shown here is derived from an EMBL/GenBank/DDBJ whole genome shotgun (WGS) entry which is preliminary data.</text>
</comment>
<proteinExistence type="inferred from homology"/>
<dbReference type="SUPFAM" id="SSF56214">
    <property type="entry name" value="4'-phosphopantetheinyl transferase"/>
    <property type="match status" value="2"/>
</dbReference>
<dbReference type="PANTHER" id="PTHR12215">
    <property type="entry name" value="PHOSPHOPANTETHEINE TRANSFERASE"/>
    <property type="match status" value="1"/>
</dbReference>
<dbReference type="Proteomes" id="UP001597469">
    <property type="component" value="Unassembled WGS sequence"/>
</dbReference>
<evidence type="ECO:0000256" key="2">
    <source>
        <dbReference type="ARBA" id="ARBA00022679"/>
    </source>
</evidence>
<dbReference type="Gene3D" id="3.90.470.20">
    <property type="entry name" value="4'-phosphopantetheinyl transferase domain"/>
    <property type="match status" value="2"/>
</dbReference>
<dbReference type="Pfam" id="PF22624">
    <property type="entry name" value="AASDHPPT_N"/>
    <property type="match status" value="1"/>
</dbReference>
<dbReference type="InterPro" id="IPR050559">
    <property type="entry name" value="P-Pant_transferase_sf"/>
</dbReference>
<organism evidence="5 6">
    <name type="scientific">Spirosoma soli</name>
    <dbReference type="NCBI Taxonomy" id="1770529"/>
    <lineage>
        <taxon>Bacteria</taxon>
        <taxon>Pseudomonadati</taxon>
        <taxon>Bacteroidota</taxon>
        <taxon>Cytophagia</taxon>
        <taxon>Cytophagales</taxon>
        <taxon>Cytophagaceae</taxon>
        <taxon>Spirosoma</taxon>
    </lineage>
</organism>
<reference evidence="6" key="1">
    <citation type="journal article" date="2019" name="Int. J. Syst. Evol. Microbiol.">
        <title>The Global Catalogue of Microorganisms (GCM) 10K type strain sequencing project: providing services to taxonomists for standard genome sequencing and annotation.</title>
        <authorList>
            <consortium name="The Broad Institute Genomics Platform"/>
            <consortium name="The Broad Institute Genome Sequencing Center for Infectious Disease"/>
            <person name="Wu L."/>
            <person name="Ma J."/>
        </authorList>
    </citation>
    <scope>NUCLEOTIDE SEQUENCE [LARGE SCALE GENOMIC DNA]</scope>
    <source>
        <strain evidence="6">KCTC 42805</strain>
    </source>
</reference>